<reference evidence="4 5" key="1">
    <citation type="submission" date="2019-07" db="EMBL/GenBank/DDBJ databases">
        <title>Whole genome shotgun sequence of Deinococcus cellulosilyticus NBRC 106333.</title>
        <authorList>
            <person name="Hosoyama A."/>
            <person name="Uohara A."/>
            <person name="Ohji S."/>
            <person name="Ichikawa N."/>
        </authorList>
    </citation>
    <scope>NUCLEOTIDE SEQUENCE [LARGE SCALE GENOMIC DNA]</scope>
    <source>
        <strain evidence="4 5">NBRC 106333</strain>
    </source>
</reference>
<evidence type="ECO:0000313" key="5">
    <source>
        <dbReference type="Proteomes" id="UP000321306"/>
    </source>
</evidence>
<feature type="signal peptide" evidence="2">
    <location>
        <begin position="1"/>
        <end position="23"/>
    </location>
</feature>
<accession>A0A511N5W1</accession>
<dbReference type="InterPro" id="IPR008969">
    <property type="entry name" value="CarboxyPept-like_regulatory"/>
</dbReference>
<dbReference type="EMBL" id="BJXB01000019">
    <property type="protein sequence ID" value="GEM48252.1"/>
    <property type="molecule type" value="Genomic_DNA"/>
</dbReference>
<comment type="caution">
    <text evidence="4">The sequence shown here is derived from an EMBL/GenBank/DDBJ whole genome shotgun (WGS) entry which is preliminary data.</text>
</comment>
<gene>
    <name evidence="4" type="ORF">DC3_38870</name>
</gene>
<keyword evidence="1" id="KW-0677">Repeat</keyword>
<dbReference type="Pfam" id="PF13620">
    <property type="entry name" value="CarboxypepD_reg"/>
    <property type="match status" value="1"/>
</dbReference>
<dbReference type="InterPro" id="IPR003410">
    <property type="entry name" value="HYR_dom"/>
</dbReference>
<dbReference type="Gene3D" id="2.60.40.10">
    <property type="entry name" value="Immunoglobulins"/>
    <property type="match status" value="3"/>
</dbReference>
<evidence type="ECO:0000256" key="1">
    <source>
        <dbReference type="ARBA" id="ARBA00022737"/>
    </source>
</evidence>
<keyword evidence="5" id="KW-1185">Reference proteome</keyword>
<dbReference type="RefSeq" id="WP_146887180.1">
    <property type="nucleotide sequence ID" value="NZ_BJXB01000019.1"/>
</dbReference>
<evidence type="ECO:0000259" key="3">
    <source>
        <dbReference type="PROSITE" id="PS50825"/>
    </source>
</evidence>
<evidence type="ECO:0000256" key="2">
    <source>
        <dbReference type="SAM" id="SignalP"/>
    </source>
</evidence>
<dbReference type="Pfam" id="PF09136">
    <property type="entry name" value="Glucodextran_B"/>
    <property type="match status" value="1"/>
</dbReference>
<dbReference type="Proteomes" id="UP000321306">
    <property type="component" value="Unassembled WGS sequence"/>
</dbReference>
<feature type="chain" id="PRO_5021867166" description="HYR domain-containing protein" evidence="2">
    <location>
        <begin position="24"/>
        <end position="703"/>
    </location>
</feature>
<dbReference type="InterPro" id="IPR013783">
    <property type="entry name" value="Ig-like_fold"/>
</dbReference>
<proteinExistence type="predicted"/>
<dbReference type="Gene3D" id="2.60.40.1120">
    <property type="entry name" value="Carboxypeptidase-like, regulatory domain"/>
    <property type="match status" value="1"/>
</dbReference>
<dbReference type="PROSITE" id="PS51257">
    <property type="entry name" value="PROKAR_LIPOPROTEIN"/>
    <property type="match status" value="1"/>
</dbReference>
<evidence type="ECO:0000313" key="4">
    <source>
        <dbReference type="EMBL" id="GEM48252.1"/>
    </source>
</evidence>
<dbReference type="PROSITE" id="PS50825">
    <property type="entry name" value="HYR"/>
    <property type="match status" value="1"/>
</dbReference>
<name>A0A511N5W1_DEIC1</name>
<dbReference type="AlphaFoldDB" id="A0A511N5W1"/>
<organism evidence="4 5">
    <name type="scientific">Deinococcus cellulosilyticus (strain DSM 18568 / NBRC 106333 / KACC 11606 / 5516J-15)</name>
    <dbReference type="NCBI Taxonomy" id="1223518"/>
    <lineage>
        <taxon>Bacteria</taxon>
        <taxon>Thermotogati</taxon>
        <taxon>Deinococcota</taxon>
        <taxon>Deinococci</taxon>
        <taxon>Deinococcales</taxon>
        <taxon>Deinococcaceae</taxon>
        <taxon>Deinococcus</taxon>
    </lineage>
</organism>
<dbReference type="SUPFAM" id="SSF49464">
    <property type="entry name" value="Carboxypeptidase regulatory domain-like"/>
    <property type="match status" value="1"/>
</dbReference>
<keyword evidence="2" id="KW-0732">Signal</keyword>
<protein>
    <recommendedName>
        <fullName evidence="3">HYR domain-containing protein</fullName>
    </recommendedName>
</protein>
<dbReference type="OrthoDB" id="55976at2"/>
<sequence length="703" mass="74404">MNGKLFGLSLTAVLLLASCGTVSVPKDTTPPEIKVVTENNQTLGTDSVTLQGTIKDNGSIKSASYSLNGGAVQVITLGTGGAFTVKVTGLKSGVNTVLLKVVDGSNNEKTFEFKVNYNPSLNDKTPPTITFSTPNNQTTTKTKLLLEGTITDDVKFKAATISLNAGPAQPLNVAANGTFSTEVTGLQVGSNTVLILATDEAGNKKESTFKINYDANGTGTVKVEGNVVSSNAGAAVSDSHITVDGLPDIAIETDSNGQFSLDLNPGVYNLNFSREGHAASRIEGVIVTESGTAVPLKVIQKIAIHALVAKPPVVTAVQTPVGDSMVDVTPGTVIPTDRPFALQVKVKAADESLSATSAYVTIGNHNSDMDPGLRFFNDPKNTELDTGIFALGGPIFNGAQGLTVLNVVAYDFNGNRIQKLIPVNVVSAPSTTPLGEGPTASALAYTVSTDLNLSTPVGPMAAPAANTNLFVQVRWNYNNLSGEPLGFRIWKSYDNKVFRPLTQVAGNQRTIWDSDPTLEAGKTTYYQVEAYNSTTNSYGKTTSTTPLDAFNVVSLGPDNHSTNVSVNPTLTWTVDKLVGDVRYFYPAIWDYPSQNSTCYWGMAFCKGSPDYMYSDDGKTPGLKRAGNIYSLPFNENGKAVAPKLQSYHSYTFALSAAAFNKDFTAISVAQDWSFIFLPFGQCNFGGPVCDGKLSTFSTGDGSN</sequence>
<feature type="domain" description="HYR" evidence="3">
    <location>
        <begin position="122"/>
        <end position="215"/>
    </location>
</feature>